<name>A0A9J2PTD5_ASCLU</name>
<organism evidence="1 2">
    <name type="scientific">Ascaris lumbricoides</name>
    <name type="common">Giant roundworm</name>
    <dbReference type="NCBI Taxonomy" id="6252"/>
    <lineage>
        <taxon>Eukaryota</taxon>
        <taxon>Metazoa</taxon>
        <taxon>Ecdysozoa</taxon>
        <taxon>Nematoda</taxon>
        <taxon>Chromadorea</taxon>
        <taxon>Rhabditida</taxon>
        <taxon>Spirurina</taxon>
        <taxon>Ascaridomorpha</taxon>
        <taxon>Ascaridoidea</taxon>
        <taxon>Ascarididae</taxon>
        <taxon>Ascaris</taxon>
    </lineage>
</organism>
<sequence>MFPASGHLERRLFHGDDPNWTHLFLLIEDGIRNLAADANVSHQELRQRYVTACIHISSPNEDNRGKTNDALDIKYRTQHHNLLKRARNLRPECAKAYPTSDSSKNQRPMNAFLRREISPSPQPGVTCASGTQRTNPRLTQMSIRTQLSVPKFYCDIEAALAGELSDSQEDHEGTNDLRNKVYVVYLEDGFAWVRLLNGKRPICFHATDESIKDEHPLSLEEIIPSAPCAVFASLKPLDIINDGIVREPIEIKCYARGVVEKIFKDTSKATVRLVDFGFCLTNVDFLDIKPLAIVHDGPPLALRLHIDSLNEVCPYFEF</sequence>
<protein>
    <submittedName>
        <fullName evidence="2">Tudor domain-containing protein</fullName>
    </submittedName>
</protein>
<evidence type="ECO:0000313" key="2">
    <source>
        <dbReference type="WBParaSite" id="ALUE_0001279101-mRNA-1"/>
    </source>
</evidence>
<evidence type="ECO:0000313" key="1">
    <source>
        <dbReference type="Proteomes" id="UP000036681"/>
    </source>
</evidence>
<dbReference type="CDD" id="cd20379">
    <property type="entry name" value="Tudor_dTUD-like"/>
    <property type="match status" value="1"/>
</dbReference>
<dbReference type="WBParaSite" id="ALUE_0001279101-mRNA-1">
    <property type="protein sequence ID" value="ALUE_0001279101-mRNA-1"/>
    <property type="gene ID" value="ALUE_0001279101"/>
</dbReference>
<proteinExistence type="predicted"/>
<dbReference type="AlphaFoldDB" id="A0A9J2PTD5"/>
<accession>A0A9J2PTD5</accession>
<keyword evidence="1" id="KW-1185">Reference proteome</keyword>
<reference evidence="2" key="1">
    <citation type="submission" date="2023-03" db="UniProtKB">
        <authorList>
            <consortium name="WormBaseParasite"/>
        </authorList>
    </citation>
    <scope>IDENTIFICATION</scope>
</reference>
<dbReference type="Proteomes" id="UP000036681">
    <property type="component" value="Unplaced"/>
</dbReference>